<dbReference type="InterPro" id="IPR036388">
    <property type="entry name" value="WH-like_DNA-bd_sf"/>
</dbReference>
<proteinExistence type="inferred from homology"/>
<evidence type="ECO:0000256" key="4">
    <source>
        <dbReference type="ARBA" id="ARBA00023159"/>
    </source>
</evidence>
<dbReference type="Pfam" id="PF03466">
    <property type="entry name" value="LysR_substrate"/>
    <property type="match status" value="1"/>
</dbReference>
<keyword evidence="4" id="KW-0010">Activator</keyword>
<keyword evidence="5" id="KW-0804">Transcription</keyword>
<dbReference type="Gene3D" id="3.40.190.290">
    <property type="match status" value="1"/>
</dbReference>
<dbReference type="EMBL" id="AP017423">
    <property type="protein sequence ID" value="BCX69413.1"/>
    <property type="molecule type" value="Genomic_DNA"/>
</dbReference>
<name>A0ABM7RWB8_9PSED</name>
<dbReference type="PANTHER" id="PTHR30293">
    <property type="entry name" value="TRANSCRIPTIONAL REGULATORY PROTEIN NAC-RELATED"/>
    <property type="match status" value="1"/>
</dbReference>
<organism evidence="7 8">
    <name type="scientific">Pseudomonas izuensis</name>
    <dbReference type="NCBI Taxonomy" id="2684212"/>
    <lineage>
        <taxon>Bacteria</taxon>
        <taxon>Pseudomonadati</taxon>
        <taxon>Pseudomonadota</taxon>
        <taxon>Gammaproteobacteria</taxon>
        <taxon>Pseudomonadales</taxon>
        <taxon>Pseudomonadaceae</taxon>
        <taxon>Pseudomonas</taxon>
    </lineage>
</organism>
<keyword evidence="2" id="KW-0805">Transcription regulation</keyword>
<sequence>MLNYRQLHYFWVVAKTGSIVRACEQLNLTPQTISGQISLLEHTYGIELFRRVGRQLELTEAGRQTLPYAEQMFQLGGELELMLRAQPHEQQILFRVGVADVVPKSIVYRLIAPIMELSEPLRISCREDKLERLLADLAIQRLDLVISDSPMPSHLDIKGYSQKLGECGISFFATTELAARYGQDFPRSLHGAPLLIPGPETVVRSRLQRWFAEQQVQPQIVGEFDDSALMQAFGQSGSGIFIGPSVIADEVKRQYGVEVIGQTDAVRESFYAISVERKVKHPGIVAITEGARRELFTAL</sequence>
<evidence type="ECO:0000313" key="7">
    <source>
        <dbReference type="EMBL" id="BCX69413.1"/>
    </source>
</evidence>
<dbReference type="PANTHER" id="PTHR30293:SF2">
    <property type="entry name" value="TRANSCRIPTIONAL ACTIVATOR PROTEIN NHAR"/>
    <property type="match status" value="1"/>
</dbReference>
<keyword evidence="3" id="KW-0238">DNA-binding</keyword>
<evidence type="ECO:0000256" key="1">
    <source>
        <dbReference type="ARBA" id="ARBA00009437"/>
    </source>
</evidence>
<gene>
    <name evidence="7" type="primary">nhaR</name>
    <name evidence="7" type="ORF">LAB08_R40600</name>
</gene>
<evidence type="ECO:0000256" key="5">
    <source>
        <dbReference type="ARBA" id="ARBA00023163"/>
    </source>
</evidence>
<dbReference type="InterPro" id="IPR005119">
    <property type="entry name" value="LysR_subst-bd"/>
</dbReference>
<dbReference type="PROSITE" id="PS50931">
    <property type="entry name" value="HTH_LYSR"/>
    <property type="match status" value="1"/>
</dbReference>
<dbReference type="SUPFAM" id="SSF46785">
    <property type="entry name" value="Winged helix' DNA-binding domain"/>
    <property type="match status" value="1"/>
</dbReference>
<accession>A0ABM7RWB8</accession>
<keyword evidence="8" id="KW-1185">Reference proteome</keyword>
<dbReference type="InterPro" id="IPR036390">
    <property type="entry name" value="WH_DNA-bd_sf"/>
</dbReference>
<dbReference type="CDD" id="cd08429">
    <property type="entry name" value="PBP2_NhaR"/>
    <property type="match status" value="1"/>
</dbReference>
<feature type="domain" description="HTH lysR-type" evidence="6">
    <location>
        <begin position="2"/>
        <end position="59"/>
    </location>
</feature>
<evidence type="ECO:0000259" key="6">
    <source>
        <dbReference type="PROSITE" id="PS50931"/>
    </source>
</evidence>
<evidence type="ECO:0000256" key="2">
    <source>
        <dbReference type="ARBA" id="ARBA00023015"/>
    </source>
</evidence>
<reference evidence="7 8" key="1">
    <citation type="submission" date="2016-04" db="EMBL/GenBank/DDBJ databases">
        <title>Complete genome sequence of Pseudomonas sp. LAB-08 isolated from TCE contaminated aquifer soil.</title>
        <authorList>
            <person name="Dohra H."/>
            <person name="Suzuki K."/>
            <person name="Fatma A."/>
            <person name="Inuzuka Y."/>
            <person name="Honjo M."/>
            <person name="Tashiro Y."/>
            <person name="Futamata H."/>
        </authorList>
    </citation>
    <scope>NUCLEOTIDE SEQUENCE [LARGE SCALE GENOMIC DNA]</scope>
    <source>
        <strain evidence="7 8">LAB-08</strain>
    </source>
</reference>
<comment type="similarity">
    <text evidence="1">Belongs to the LysR transcriptional regulatory family.</text>
</comment>
<dbReference type="InterPro" id="IPR000847">
    <property type="entry name" value="LysR_HTH_N"/>
</dbReference>
<dbReference type="Pfam" id="PF00126">
    <property type="entry name" value="HTH_1"/>
    <property type="match status" value="1"/>
</dbReference>
<evidence type="ECO:0000313" key="8">
    <source>
        <dbReference type="Proteomes" id="UP000218595"/>
    </source>
</evidence>
<dbReference type="RefSeq" id="WP_096510024.1">
    <property type="nucleotide sequence ID" value="NZ_AP017423.2"/>
</dbReference>
<evidence type="ECO:0000256" key="3">
    <source>
        <dbReference type="ARBA" id="ARBA00023125"/>
    </source>
</evidence>
<dbReference type="Proteomes" id="UP000218595">
    <property type="component" value="Chromosome"/>
</dbReference>
<dbReference type="SUPFAM" id="SSF53850">
    <property type="entry name" value="Periplasmic binding protein-like II"/>
    <property type="match status" value="1"/>
</dbReference>
<dbReference type="NCBIfam" id="NF008284">
    <property type="entry name" value="PRK11062.1"/>
    <property type="match status" value="1"/>
</dbReference>
<dbReference type="Gene3D" id="1.10.10.10">
    <property type="entry name" value="Winged helix-like DNA-binding domain superfamily/Winged helix DNA-binding domain"/>
    <property type="match status" value="1"/>
</dbReference>
<protein>
    <submittedName>
        <fullName evidence="7">Transcriptional activator NhaR</fullName>
    </submittedName>
</protein>